<organism evidence="9 10">
    <name type="scientific">Tigriopus californicus</name>
    <name type="common">Marine copepod</name>
    <dbReference type="NCBI Taxonomy" id="6832"/>
    <lineage>
        <taxon>Eukaryota</taxon>
        <taxon>Metazoa</taxon>
        <taxon>Ecdysozoa</taxon>
        <taxon>Arthropoda</taxon>
        <taxon>Crustacea</taxon>
        <taxon>Multicrustacea</taxon>
        <taxon>Hexanauplia</taxon>
        <taxon>Copepoda</taxon>
        <taxon>Harpacticoida</taxon>
        <taxon>Harpacticidae</taxon>
        <taxon>Tigriopus</taxon>
    </lineage>
</organism>
<comment type="similarity">
    <text evidence="1">Belongs to the MAGUK family.</text>
</comment>
<feature type="compositionally biased region" description="Low complexity" evidence="5">
    <location>
        <begin position="131"/>
        <end position="154"/>
    </location>
</feature>
<evidence type="ECO:0000256" key="1">
    <source>
        <dbReference type="ARBA" id="ARBA00007014"/>
    </source>
</evidence>
<gene>
    <name evidence="9" type="ORF">TCAL_07862</name>
</gene>
<evidence type="ECO:0000259" key="7">
    <source>
        <dbReference type="PROSITE" id="PS50052"/>
    </source>
</evidence>
<dbReference type="OMA" id="CIHSRTI"/>
<dbReference type="SMART" id="SM00326">
    <property type="entry name" value="SH3"/>
    <property type="match status" value="1"/>
</dbReference>
<evidence type="ECO:0000313" key="10">
    <source>
        <dbReference type="Proteomes" id="UP000318571"/>
    </source>
</evidence>
<comment type="caution">
    <text evidence="9">The sequence shown here is derived from an EMBL/GenBank/DDBJ whole genome shotgun (WGS) entry which is preliminary data.</text>
</comment>
<dbReference type="EMBL" id="VCGU01000459">
    <property type="protein sequence ID" value="TRY61093.1"/>
    <property type="molecule type" value="Genomic_DNA"/>
</dbReference>
<dbReference type="SUPFAM" id="SSF50044">
    <property type="entry name" value="SH3-domain"/>
    <property type="match status" value="1"/>
</dbReference>
<dbReference type="PANTHER" id="PTHR23122">
    <property type="entry name" value="MEMBRANE-ASSOCIATED GUANYLATE KINASE MAGUK"/>
    <property type="match status" value="1"/>
</dbReference>
<keyword evidence="2 4" id="KW-0728">SH3 domain</keyword>
<feature type="region of interest" description="Disordered" evidence="5">
    <location>
        <begin position="80"/>
        <end position="163"/>
    </location>
</feature>
<dbReference type="InterPro" id="IPR036034">
    <property type="entry name" value="PDZ_sf"/>
</dbReference>
<dbReference type="Gene3D" id="2.30.42.10">
    <property type="match status" value="1"/>
</dbReference>
<dbReference type="Pfam" id="PF02828">
    <property type="entry name" value="L27"/>
    <property type="match status" value="1"/>
</dbReference>
<dbReference type="InterPro" id="IPR008144">
    <property type="entry name" value="Guanylate_kin-like_dom"/>
</dbReference>
<dbReference type="PROSITE" id="PS50002">
    <property type="entry name" value="SH3"/>
    <property type="match status" value="1"/>
</dbReference>
<keyword evidence="10" id="KW-1185">Reference proteome</keyword>
<feature type="domain" description="Guanylate kinase-like" evidence="7">
    <location>
        <begin position="633"/>
        <end position="813"/>
    </location>
</feature>
<dbReference type="InterPro" id="IPR014775">
    <property type="entry name" value="L27_C"/>
</dbReference>
<reference evidence="9 10" key="1">
    <citation type="journal article" date="2018" name="Nat. Ecol. Evol.">
        <title>Genomic signatures of mitonuclear coevolution across populations of Tigriopus californicus.</title>
        <authorList>
            <person name="Barreto F.S."/>
            <person name="Watson E.T."/>
            <person name="Lima T.G."/>
            <person name="Willett C.S."/>
            <person name="Edmands S."/>
            <person name="Li W."/>
            <person name="Burton R.S."/>
        </authorList>
    </citation>
    <scope>NUCLEOTIDE SEQUENCE [LARGE SCALE GENOMIC DNA]</scope>
    <source>
        <strain evidence="9 10">San Diego</strain>
    </source>
</reference>
<dbReference type="CDD" id="cd12036">
    <property type="entry name" value="SH3_MPP5"/>
    <property type="match status" value="1"/>
</dbReference>
<feature type="domain" description="SH3" evidence="6">
    <location>
        <begin position="486"/>
        <end position="557"/>
    </location>
</feature>
<dbReference type="PROSITE" id="PS00856">
    <property type="entry name" value="GUANYLATE_KINASE_1"/>
    <property type="match status" value="1"/>
</dbReference>
<dbReference type="OrthoDB" id="43580at2759"/>
<evidence type="ECO:0000259" key="8">
    <source>
        <dbReference type="PROSITE" id="PS50106"/>
    </source>
</evidence>
<protein>
    <recommendedName>
        <fullName evidence="11">MAGUK p55 subfamily member 5</fullName>
    </recommendedName>
</protein>
<dbReference type="InterPro" id="IPR027417">
    <property type="entry name" value="P-loop_NTPase"/>
</dbReference>
<evidence type="ECO:0000256" key="2">
    <source>
        <dbReference type="ARBA" id="ARBA00022443"/>
    </source>
</evidence>
<dbReference type="STRING" id="6832.A0A553N6S0"/>
<dbReference type="InterPro" id="IPR001478">
    <property type="entry name" value="PDZ"/>
</dbReference>
<evidence type="ECO:0000313" key="9">
    <source>
        <dbReference type="EMBL" id="TRY61093.1"/>
    </source>
</evidence>
<dbReference type="InterPro" id="IPR035601">
    <property type="entry name" value="MPP5_SH3"/>
</dbReference>
<sequence length="832" mass="94106">MKMDSLSHPHSTNISHHHHHQALLRGSASHLKSDGAGSHHPRQQTAPRFSDSAHFANIMVEFETNTREMAVDVPDSFIAQTKTPPKYPPPASVRSSTHSHQSAGNGTPPPPPLNGRAHLRIERDGRLINTLSGPPLLPHNSLSSSANSSTKSSSMGVTDGLNNDGVEEELTQRRIQQYAHEIKKRNSELELRQRSDEFLRQSLRNSRKMQALKERAQQGRAPVPAALVNGMANPAFDEDPAVLDWETLTNLIQRVSSGAEKADQPQIIRACQTLAHLATQSDFKQACRLQTQFKQFSADKKLEFPVSIDSQDLSTECLEYLQNLLPDQDQDVQELHEILKSERLEGLLLSHDKLGMRKLAQQSLHMEEDALLDRLSHYSEPNIKIVRIEKTNEPLGATVKNEDDAVIVGRIIRGGTAEASGLLHEGDEILEVNEVPLRGKNVNEVCDLLAQMQGTLTLLVVPMRSHLGHRESFSPSTGLSNGMSSGSIMHVKAHFDYDPEDDPYVPCRELGISFVKGDILHVINQKDPNWWQARREGDDDIQLPGLIPSAAFQQQREAVKHTIMQDSKSEKNGFKDQRKNSGFLCAKRSGRKKPRRRANNHLNNDIDGGIGSELDDIIAYEEVTLYYPRSDRKRPVVLIGPPNIGRQELRQRLMTNSDRFSAAIPHTSRPKRADEIDGQDYHFINRLQFENDILARKFVEHGEYERSYYGTSLEAIRSVVHCEKICVLNLHPQSLRILKSSDLMPFVVFVAPPSLEKLKRWKMDRSESVHDNELLNIIEKAREMEENYSQFFDMVIIYSDPERAYQDLLREINLIEREPQWIPGSWVNNAKS</sequence>
<feature type="domain" description="PDZ" evidence="8">
    <location>
        <begin position="385"/>
        <end position="464"/>
    </location>
</feature>
<dbReference type="InterPro" id="IPR008145">
    <property type="entry name" value="GK/Ca_channel_bsu"/>
</dbReference>
<dbReference type="Pfam" id="PF00595">
    <property type="entry name" value="PDZ"/>
    <property type="match status" value="1"/>
</dbReference>
<dbReference type="Gene3D" id="3.40.50.300">
    <property type="entry name" value="P-loop containing nucleotide triphosphate hydrolases"/>
    <property type="match status" value="1"/>
</dbReference>
<dbReference type="Gene3D" id="2.30.30.40">
    <property type="entry name" value="SH3 Domains"/>
    <property type="match status" value="1"/>
</dbReference>
<dbReference type="InterPro" id="IPR020590">
    <property type="entry name" value="Guanylate_kinase_CS"/>
</dbReference>
<dbReference type="InterPro" id="IPR036028">
    <property type="entry name" value="SH3-like_dom_sf"/>
</dbReference>
<dbReference type="SMART" id="SM00228">
    <property type="entry name" value="PDZ"/>
    <property type="match status" value="1"/>
</dbReference>
<dbReference type="Proteomes" id="UP000318571">
    <property type="component" value="Chromosome 8"/>
</dbReference>
<dbReference type="SUPFAM" id="SSF52540">
    <property type="entry name" value="P-loop containing nucleoside triphosphate hydrolases"/>
    <property type="match status" value="1"/>
</dbReference>
<dbReference type="SMART" id="SM00072">
    <property type="entry name" value="GuKc"/>
    <property type="match status" value="1"/>
</dbReference>
<dbReference type="Pfam" id="PF00625">
    <property type="entry name" value="Guanylate_kin"/>
    <property type="match status" value="1"/>
</dbReference>
<proteinExistence type="inferred from homology"/>
<dbReference type="InterPro" id="IPR050716">
    <property type="entry name" value="MAGUK"/>
</dbReference>
<dbReference type="Pfam" id="PF07653">
    <property type="entry name" value="SH3_2"/>
    <property type="match status" value="1"/>
</dbReference>
<dbReference type="InterPro" id="IPR001452">
    <property type="entry name" value="SH3_domain"/>
</dbReference>
<accession>A0A553N6S0</accession>
<evidence type="ECO:0000256" key="5">
    <source>
        <dbReference type="SAM" id="MobiDB-lite"/>
    </source>
</evidence>
<feature type="region of interest" description="Disordered" evidence="5">
    <location>
        <begin position="1"/>
        <end position="52"/>
    </location>
</feature>
<dbReference type="PROSITE" id="PS50106">
    <property type="entry name" value="PDZ"/>
    <property type="match status" value="1"/>
</dbReference>
<evidence type="ECO:0000256" key="3">
    <source>
        <dbReference type="ARBA" id="ARBA00022737"/>
    </source>
</evidence>
<dbReference type="SUPFAM" id="SSF50156">
    <property type="entry name" value="PDZ domain-like"/>
    <property type="match status" value="1"/>
</dbReference>
<dbReference type="CDD" id="cd06798">
    <property type="entry name" value="PDZ_MPP5-like"/>
    <property type="match status" value="1"/>
</dbReference>
<dbReference type="FunFam" id="2.30.42.10:FF:000088">
    <property type="entry name" value="MAGUK p55 subfamily member 5"/>
    <property type="match status" value="1"/>
</dbReference>
<feature type="compositionally biased region" description="Polar residues" evidence="5">
    <location>
        <begin position="93"/>
        <end position="105"/>
    </location>
</feature>
<dbReference type="AlphaFoldDB" id="A0A553N6S0"/>
<name>A0A553N6S0_TIGCA</name>
<evidence type="ECO:0008006" key="11">
    <source>
        <dbReference type="Google" id="ProtNLM"/>
    </source>
</evidence>
<dbReference type="PROSITE" id="PS50052">
    <property type="entry name" value="GUANYLATE_KINASE_2"/>
    <property type="match status" value="1"/>
</dbReference>
<evidence type="ECO:0000256" key="4">
    <source>
        <dbReference type="PROSITE-ProRule" id="PRU00192"/>
    </source>
</evidence>
<keyword evidence="3" id="KW-0677">Repeat</keyword>
<evidence type="ECO:0000259" key="6">
    <source>
        <dbReference type="PROSITE" id="PS50002"/>
    </source>
</evidence>